<keyword evidence="1" id="KW-0812">Transmembrane</keyword>
<keyword evidence="1" id="KW-1133">Transmembrane helix</keyword>
<evidence type="ECO:0000259" key="2">
    <source>
        <dbReference type="Pfam" id="PF20990"/>
    </source>
</evidence>
<feature type="transmembrane region" description="Helical" evidence="1">
    <location>
        <begin position="183"/>
        <end position="214"/>
    </location>
</feature>
<dbReference type="EMBL" id="CP115965">
    <property type="protein sequence ID" value="WZW98714.1"/>
    <property type="molecule type" value="Genomic_DNA"/>
</dbReference>
<name>A0ABZ3C935_9ACTN</name>
<evidence type="ECO:0000313" key="4">
    <source>
        <dbReference type="Proteomes" id="UP001434337"/>
    </source>
</evidence>
<keyword evidence="1" id="KW-0472">Membrane</keyword>
<feature type="domain" description="Predicted membrane protein YciQ-like C-terminal" evidence="2">
    <location>
        <begin position="40"/>
        <end position="294"/>
    </location>
</feature>
<evidence type="ECO:0000256" key="1">
    <source>
        <dbReference type="SAM" id="Phobius"/>
    </source>
</evidence>
<dbReference type="Pfam" id="PF20990">
    <property type="entry name" value="DUF2207_C"/>
    <property type="match status" value="1"/>
</dbReference>
<reference evidence="3 4" key="1">
    <citation type="journal article" date="2023" name="Environ Microbiome">
        <title>A coral-associated actinobacterium mitigates coral bleaching under heat stress.</title>
        <authorList>
            <person name="Li J."/>
            <person name="Zou Y."/>
            <person name="Li Q."/>
            <person name="Zhang J."/>
            <person name="Bourne D.G."/>
            <person name="Lyu Y."/>
            <person name="Liu C."/>
            <person name="Zhang S."/>
        </authorList>
    </citation>
    <scope>NUCLEOTIDE SEQUENCE [LARGE SCALE GENOMIC DNA]</scope>
    <source>
        <strain evidence="3 4">SCSIO 13291</strain>
    </source>
</reference>
<dbReference type="InterPro" id="IPR048389">
    <property type="entry name" value="YciQ-like_C"/>
</dbReference>
<protein>
    <submittedName>
        <fullName evidence="3">DUF2207 domain-containing protein</fullName>
    </submittedName>
</protein>
<dbReference type="RefSeq" id="WP_342372688.1">
    <property type="nucleotide sequence ID" value="NZ_CP115965.1"/>
</dbReference>
<dbReference type="Proteomes" id="UP001434337">
    <property type="component" value="Chromosome"/>
</dbReference>
<keyword evidence="4" id="KW-1185">Reference proteome</keyword>
<evidence type="ECO:0000313" key="3">
    <source>
        <dbReference type="EMBL" id="WZW98714.1"/>
    </source>
</evidence>
<sequence length="402" mass="42032">MIWATTLAIATVVVAVLRIVIAFRSKDAPGNETVAVAFAPPRALSPGLSAQLRRDVKGSAVVPAEILDLALKGVWQVGVRDDADAAPADPYARTPQRSARGAKTWFVQRNSLDEPALEPVPLQIYRGLFPPGSMELSADLVADREARLGFSTALHEAWYEVNRRGWVERTASAGHALVRAGGWLIPMLALVAFLGLSNAAAAPVLAFAFLGGLATNLIKVRPWRLTGEGRRLNDELDGLKHYMTLAEADRLKALQAPDTATRLPAVQGRGEIAKLHERLLPYAVLFGILPQWSEVVAHDLEEADLAPVWFVLPAYDAFTLMTWAAFADAGGLGALGDMGNFDADVGADTGMDALDGGGLGEGGMADGGDGGGGLFGGDGGDGGGFFGGGGDGGGVDFGGFDF</sequence>
<organism evidence="3 4">
    <name type="scientific">Propioniciclava soli</name>
    <dbReference type="NCBI Taxonomy" id="2775081"/>
    <lineage>
        <taxon>Bacteria</taxon>
        <taxon>Bacillati</taxon>
        <taxon>Actinomycetota</taxon>
        <taxon>Actinomycetes</taxon>
        <taxon>Propionibacteriales</taxon>
        <taxon>Propionibacteriaceae</taxon>
        <taxon>Propioniciclava</taxon>
    </lineage>
</organism>
<gene>
    <name evidence="3" type="ORF">PCC79_00455</name>
</gene>
<proteinExistence type="predicted"/>
<accession>A0ABZ3C935</accession>